<feature type="domain" description="Mycoplasma immunoglobulin binding protein M2" evidence="4">
    <location>
        <begin position="477"/>
        <end position="649"/>
    </location>
</feature>
<reference evidence="5" key="1">
    <citation type="submission" date="2021-11" db="EMBL/GenBank/DDBJ databases">
        <title>Description of Mycoplasma bradburyaesp. nov.from sea birds: a tribute to a great mycoplasmologist.</title>
        <authorList>
            <person name="Ramirez A.S."/>
            <person name="Poveda C."/>
            <person name="Suarez-Perez A."/>
            <person name="Rosales R.S."/>
            <person name="Dijkman R."/>
            <person name="Feberwee A."/>
            <person name="Spergser J."/>
            <person name="Szostak M.P."/>
            <person name="Ressel L."/>
            <person name="Calabuig P."/>
            <person name="Catania S."/>
            <person name="Gobbo F."/>
            <person name="Timofte D."/>
            <person name="Poveda J.B."/>
        </authorList>
    </citation>
    <scope>NUCLEOTIDE SEQUENCE</scope>
    <source>
        <strain evidence="5">T264</strain>
    </source>
</reference>
<accession>A0AAW6HNA1</accession>
<dbReference type="Pfam" id="PF26364">
    <property type="entry name" value="MIB_M2"/>
    <property type="match status" value="1"/>
</dbReference>
<sequence length="697" mass="78763">MLHSKKRKIIKLIGLSSSSLVLGASATIGIVLSTHNVESKSDLLKRNGEVKLENESEGTSDLQNSNRDFNLKKTPKKPEKPDNRPVLENPKPEEMVPPEPQDDQGNELAEDTPIKYIEFNDNEDYQLDEKTPKQPNDPSMATVSEERAREIFVTTKKKLNDTKEVVLRAVAKGGNTTANRDALFNVLGYHNKDLFDSWWERLFEDPAPGRQRGIDDLLTSINVTSDSFIMSEAKANRRWELLVGAGNTTITFSYEHEEDNPVKNYMKKVNGYRVLGNPNKWAVDNPDEILSGDFAGWNKSLATDEYITGNYGFNADDGIEVRRYTPKDKNDAYYKDKEDLDVFVLDVDKTSGYNKFINVLKNVAERKPNKGIGVVLRNVGKTHTTRNVYNIIKALPNTVQTLTVFLEGANTTSLLALEGRHLRELNIYTTGQAITNQWGINPLAIKNINFIPSLLGYNVGGFNPYPPGATVASTPIFTTLKFDRNDDYARVQEGLKIAKDRRSERIFQGDFQGDGAKPIFWDFADAPIIRNLKNLNVYDAELRYVRLSADLIDTDPKSGSTYVTYDLDEFNHSQWRAAIRYRPENYKRYISFGRGTEVQQPKALILRGSEKTLEKEGLEELLAFVKYASNSNAFKEAYVSSNYIARRIKEAVESQMNEISVKVKTVEELSKFKIKTFKVDNTLNAIGDPLNSPTNNN</sequence>
<protein>
    <submittedName>
        <fullName evidence="5">Immunoglobulin-blocking virulence protein</fullName>
    </submittedName>
</protein>
<evidence type="ECO:0000256" key="1">
    <source>
        <dbReference type="SAM" id="MobiDB-lite"/>
    </source>
</evidence>
<dbReference type="InterPro" id="IPR030942">
    <property type="entry name" value="Mycoplas_M_dom"/>
</dbReference>
<feature type="region of interest" description="Disordered" evidence="1">
    <location>
        <begin position="51"/>
        <end position="107"/>
    </location>
</feature>
<dbReference type="NCBIfam" id="TIGR04524">
    <property type="entry name" value="mycoplas_M_dom"/>
    <property type="match status" value="1"/>
</dbReference>
<evidence type="ECO:0000259" key="3">
    <source>
        <dbReference type="Pfam" id="PF26360"/>
    </source>
</evidence>
<dbReference type="AlphaFoldDB" id="A0AAW6HNA1"/>
<dbReference type="InterPro" id="IPR058860">
    <property type="entry name" value="MIB_M2"/>
</dbReference>
<dbReference type="EMBL" id="JAJHZP010000009">
    <property type="protein sequence ID" value="MDC4183184.1"/>
    <property type="molecule type" value="Genomic_DNA"/>
</dbReference>
<feature type="compositionally biased region" description="Polar residues" evidence="1">
    <location>
        <begin position="133"/>
        <end position="142"/>
    </location>
</feature>
<gene>
    <name evidence="5" type="ORF">LNO71_00800</name>
</gene>
<keyword evidence="2" id="KW-0732">Signal</keyword>
<organism evidence="5 6">
    <name type="scientific">Mycoplasma bradburyae</name>
    <dbReference type="NCBI Taxonomy" id="2963128"/>
    <lineage>
        <taxon>Bacteria</taxon>
        <taxon>Bacillati</taxon>
        <taxon>Mycoplasmatota</taxon>
        <taxon>Mollicutes</taxon>
        <taxon>Mycoplasmataceae</taxon>
        <taxon>Mycoplasma</taxon>
    </lineage>
</organism>
<dbReference type="Pfam" id="PF26360">
    <property type="entry name" value="MIB_M1"/>
    <property type="match status" value="1"/>
</dbReference>
<feature type="chain" id="PRO_5043924795" evidence="2">
    <location>
        <begin position="27"/>
        <end position="697"/>
    </location>
</feature>
<dbReference type="RefSeq" id="WP_272403905.1">
    <property type="nucleotide sequence ID" value="NZ_JAJHZP010000009.1"/>
</dbReference>
<dbReference type="Proteomes" id="UP001216384">
    <property type="component" value="Unassembled WGS sequence"/>
</dbReference>
<feature type="signal peptide" evidence="2">
    <location>
        <begin position="1"/>
        <end position="26"/>
    </location>
</feature>
<comment type="caution">
    <text evidence="5">The sequence shown here is derived from an EMBL/GenBank/DDBJ whole genome shotgun (WGS) entry which is preliminary data.</text>
</comment>
<feature type="compositionally biased region" description="Polar residues" evidence="1">
    <location>
        <begin position="57"/>
        <end position="68"/>
    </location>
</feature>
<dbReference type="NCBIfam" id="TIGR04526">
    <property type="entry name" value="predic_Ig_block"/>
    <property type="match status" value="1"/>
</dbReference>
<evidence type="ECO:0000259" key="4">
    <source>
        <dbReference type="Pfam" id="PF26364"/>
    </source>
</evidence>
<evidence type="ECO:0000256" key="2">
    <source>
        <dbReference type="SAM" id="SignalP"/>
    </source>
</evidence>
<evidence type="ECO:0000313" key="6">
    <source>
        <dbReference type="Proteomes" id="UP001216384"/>
    </source>
</evidence>
<feature type="domain" description="IgG-blocking virulence" evidence="3">
    <location>
        <begin position="263"/>
        <end position="459"/>
    </location>
</feature>
<feature type="compositionally biased region" description="Basic and acidic residues" evidence="1">
    <location>
        <begin position="76"/>
        <end position="94"/>
    </location>
</feature>
<evidence type="ECO:0000313" key="5">
    <source>
        <dbReference type="EMBL" id="MDC4183184.1"/>
    </source>
</evidence>
<name>A0AAW6HNA1_9MOLU</name>
<feature type="region of interest" description="Disordered" evidence="1">
    <location>
        <begin position="119"/>
        <end position="144"/>
    </location>
</feature>
<proteinExistence type="predicted"/>
<dbReference type="InterPro" id="IPR030941">
    <property type="entry name" value="Predic_Ig_block"/>
</dbReference>